<gene>
    <name evidence="7" type="ORF">Theth_0290</name>
</gene>
<dbReference type="OrthoDB" id="9804278at2"/>
<evidence type="ECO:0000259" key="6">
    <source>
        <dbReference type="PROSITE" id="PS50126"/>
    </source>
</evidence>
<dbReference type="SUPFAM" id="SSF50249">
    <property type="entry name" value="Nucleic acid-binding proteins"/>
    <property type="match status" value="1"/>
</dbReference>
<dbReference type="NCBIfam" id="TIGR00757">
    <property type="entry name" value="RNaseEG"/>
    <property type="match status" value="1"/>
</dbReference>
<dbReference type="Pfam" id="PF10150">
    <property type="entry name" value="RNase_E_G"/>
    <property type="match status" value="1"/>
</dbReference>
<dbReference type="SMART" id="SM00316">
    <property type="entry name" value="S1"/>
    <property type="match status" value="1"/>
</dbReference>
<dbReference type="AlphaFoldDB" id="F7YV89"/>
<dbReference type="PANTHER" id="PTHR30001:SF0">
    <property type="entry name" value="RIBONUCLEASE G"/>
    <property type="match status" value="1"/>
</dbReference>
<evidence type="ECO:0000256" key="1">
    <source>
        <dbReference type="ARBA" id="ARBA00001946"/>
    </source>
</evidence>
<dbReference type="HOGENOM" id="CLU_003468_5_3_0"/>
<dbReference type="InterPro" id="IPR019307">
    <property type="entry name" value="RNA-bd_AU-1/RNase_E/G"/>
</dbReference>
<evidence type="ECO:0000313" key="8">
    <source>
        <dbReference type="Proteomes" id="UP000006804"/>
    </source>
</evidence>
<dbReference type="GO" id="GO:0046872">
    <property type="term" value="F:metal ion binding"/>
    <property type="evidence" value="ECO:0007669"/>
    <property type="project" value="UniProtKB-KW"/>
</dbReference>
<proteinExistence type="predicted"/>
<dbReference type="CDD" id="cd04453">
    <property type="entry name" value="S1_RNase_E"/>
    <property type="match status" value="1"/>
</dbReference>
<reference evidence="7 8" key="1">
    <citation type="submission" date="2010-11" db="EMBL/GenBank/DDBJ databases">
        <title>The complete genome of Thermotoga thermarum DSM 5069.</title>
        <authorList>
            <consortium name="US DOE Joint Genome Institute (JGI-PGF)"/>
            <person name="Lucas S."/>
            <person name="Copeland A."/>
            <person name="Lapidus A."/>
            <person name="Bruce D."/>
            <person name="Goodwin L."/>
            <person name="Pitluck S."/>
            <person name="Kyrpides N."/>
            <person name="Mavromatis K."/>
            <person name="Ivanova N."/>
            <person name="Zeytun A."/>
            <person name="Brettin T."/>
            <person name="Detter J.C."/>
            <person name="Tapia R."/>
            <person name="Han C."/>
            <person name="Land M."/>
            <person name="Hauser L."/>
            <person name="Markowitz V."/>
            <person name="Cheng J.-F."/>
            <person name="Hugenholtz P."/>
            <person name="Woyke T."/>
            <person name="Wu D."/>
            <person name="Spring S."/>
            <person name="Schroeder M."/>
            <person name="Brambilla E."/>
            <person name="Klenk H.-P."/>
            <person name="Eisen J.A."/>
        </authorList>
    </citation>
    <scope>NUCLEOTIDE SEQUENCE [LARGE SCALE GENOMIC DNA]</scope>
    <source>
        <strain evidence="7 8">DSM 5069</strain>
    </source>
</reference>
<dbReference type="EMBL" id="CP002351">
    <property type="protein sequence ID" value="AEH50389.1"/>
    <property type="molecule type" value="Genomic_DNA"/>
</dbReference>
<protein>
    <submittedName>
        <fullName evidence="7">Ribonuclease, Rne/Rng family</fullName>
    </submittedName>
</protein>
<keyword evidence="3" id="KW-0378">Hydrolase</keyword>
<keyword evidence="4" id="KW-0460">Magnesium</keyword>
<dbReference type="KEGG" id="tta:Theth_0290"/>
<dbReference type="Proteomes" id="UP000006804">
    <property type="component" value="Chromosome"/>
</dbReference>
<dbReference type="InterPro" id="IPR003029">
    <property type="entry name" value="S1_domain"/>
</dbReference>
<dbReference type="GO" id="GO:0004540">
    <property type="term" value="F:RNA nuclease activity"/>
    <property type="evidence" value="ECO:0007669"/>
    <property type="project" value="InterPro"/>
</dbReference>
<organism evidence="7 8">
    <name type="scientific">Pseudothermotoga thermarum DSM 5069</name>
    <dbReference type="NCBI Taxonomy" id="688269"/>
    <lineage>
        <taxon>Bacteria</taxon>
        <taxon>Thermotogati</taxon>
        <taxon>Thermotogota</taxon>
        <taxon>Thermotogae</taxon>
        <taxon>Thermotogales</taxon>
        <taxon>Thermotogaceae</taxon>
        <taxon>Pseudothermotoga</taxon>
    </lineage>
</organism>
<dbReference type="GO" id="GO:0016787">
    <property type="term" value="F:hydrolase activity"/>
    <property type="evidence" value="ECO:0007669"/>
    <property type="project" value="UniProtKB-KW"/>
</dbReference>
<evidence type="ECO:0000313" key="7">
    <source>
        <dbReference type="EMBL" id="AEH50389.1"/>
    </source>
</evidence>
<name>F7YV89_9THEM</name>
<dbReference type="InterPro" id="IPR004659">
    <property type="entry name" value="RNase_E/G"/>
</dbReference>
<keyword evidence="2" id="KW-0479">Metal-binding</keyword>
<dbReference type="STRING" id="688269.Theth_0290"/>
<dbReference type="GO" id="GO:0005737">
    <property type="term" value="C:cytoplasm"/>
    <property type="evidence" value="ECO:0007669"/>
    <property type="project" value="TreeGrafter"/>
</dbReference>
<dbReference type="Gene3D" id="2.40.50.140">
    <property type="entry name" value="Nucleic acid-binding proteins"/>
    <property type="match status" value="1"/>
</dbReference>
<dbReference type="RefSeq" id="WP_013931612.1">
    <property type="nucleotide sequence ID" value="NC_015707.1"/>
</dbReference>
<keyword evidence="5" id="KW-0694">RNA-binding</keyword>
<evidence type="ECO:0000256" key="2">
    <source>
        <dbReference type="ARBA" id="ARBA00022723"/>
    </source>
</evidence>
<accession>F7YV89</accession>
<comment type="cofactor">
    <cofactor evidence="1">
        <name>Mg(2+)</name>
        <dbReference type="ChEBI" id="CHEBI:18420"/>
    </cofactor>
</comment>
<keyword evidence="8" id="KW-1185">Reference proteome</keyword>
<dbReference type="GO" id="GO:0003723">
    <property type="term" value="F:RNA binding"/>
    <property type="evidence" value="ECO:0007669"/>
    <property type="project" value="UniProtKB-KW"/>
</dbReference>
<evidence type="ECO:0000256" key="3">
    <source>
        <dbReference type="ARBA" id="ARBA00022801"/>
    </source>
</evidence>
<evidence type="ECO:0000256" key="5">
    <source>
        <dbReference type="ARBA" id="ARBA00022884"/>
    </source>
</evidence>
<evidence type="ECO:0000256" key="4">
    <source>
        <dbReference type="ARBA" id="ARBA00022842"/>
    </source>
</evidence>
<dbReference type="eggNOG" id="COG1530">
    <property type="taxonomic scope" value="Bacteria"/>
</dbReference>
<dbReference type="PATRIC" id="fig|688269.3.peg.299"/>
<dbReference type="InterPro" id="IPR012340">
    <property type="entry name" value="NA-bd_OB-fold"/>
</dbReference>
<dbReference type="GO" id="GO:0006364">
    <property type="term" value="P:rRNA processing"/>
    <property type="evidence" value="ECO:0007669"/>
    <property type="project" value="TreeGrafter"/>
</dbReference>
<feature type="domain" description="S1 motif" evidence="6">
    <location>
        <begin position="37"/>
        <end position="116"/>
    </location>
</feature>
<sequence>MAVQLIVNVFEDKVNGAILEEGVLQELFIEELQSISGNLYVGKVEKIVPGLNAAFVNIGESKNAFLKLLDPSKFYISEVLNGNTIKEGSKILVQIRNENVGTKGPLVTTKISLVGRFVVYFPLSRIRGISKKISDSVERERLKKIFENLGKTEGVIIRTASEYVNDELILEELSQLRQKWQEVLASFKRAKKPKLLMAEPTAADFIIRERLNKTIDEIIVNSQDMYEKFKQACKDLAKKPLIRLVEGDVFEKFGIYNHINQALERKIFLPSGGYVAIDITEALTVFDVNSASFVGEKNHAELAHRINIEAAREIARQLRLRNIGGMIIVDFIDVPSKEYRDKLVKELQEAVKKDSARVELIGFTKLGLFEMTRKRKQIPLDQVFFSTCPICKGSGKVTSPNIVIKRLLDELISLSKEDFSKIKVSLHQRFSGYHETIKQKLPNELKNKVVFSFDHSNPNEYLITLVKKG</sequence>
<dbReference type="PANTHER" id="PTHR30001">
    <property type="entry name" value="RIBONUCLEASE"/>
    <property type="match status" value="1"/>
</dbReference>
<dbReference type="PROSITE" id="PS50126">
    <property type="entry name" value="S1"/>
    <property type="match status" value="1"/>
</dbReference>